<feature type="domain" description="LamG-like jellyroll fold" evidence="3">
    <location>
        <begin position="584"/>
        <end position="717"/>
    </location>
</feature>
<evidence type="ECO:0000259" key="3">
    <source>
        <dbReference type="SMART" id="SM00560"/>
    </source>
</evidence>
<evidence type="ECO:0000313" key="5">
    <source>
        <dbReference type="Proteomes" id="UP000215086"/>
    </source>
</evidence>
<dbReference type="EMBL" id="CP018477">
    <property type="protein sequence ID" value="ASV74775.1"/>
    <property type="molecule type" value="Genomic_DNA"/>
</dbReference>
<keyword evidence="1" id="KW-0732">Signal</keyword>
<dbReference type="InterPro" id="IPR013320">
    <property type="entry name" value="ConA-like_dom_sf"/>
</dbReference>
<dbReference type="Gene3D" id="3.20.20.80">
    <property type="entry name" value="Glycosidases"/>
    <property type="match status" value="1"/>
</dbReference>
<dbReference type="Gene3D" id="2.60.120.200">
    <property type="match status" value="1"/>
</dbReference>
<dbReference type="SMART" id="SM00560">
    <property type="entry name" value="LamGL"/>
    <property type="match status" value="1"/>
</dbReference>
<name>A0A286RFP6_9BACT</name>
<proteinExistence type="predicted"/>
<dbReference type="KEGG" id="ttf:THTE_2173"/>
<sequence>MTARFSGRLLKTGFFCAFMLLTVLLSGQVRPGELEIADFQPVRPIYRAGWPCTLSVTLRNRGGQDLEGTLELILPPEVRLVQGNVQQSFRFENGVDEINTSWTVVTSEAGRHDLAVLAKYQQAAVRRSLSVLFLPALSIPKNREIPPPQPVATDILVGAHNCPLWETDRPEIWRNLLKHPERTPALGFYGQENPEVADWETKWAVEHGISFFVYCWYRARQGGPVEMRYSSALHEAFFHSRFQDRLRFAIMWENQARGQAGVADERDFLDNLLPFWIKNYFQRPNYLVIDGKPLLFIYRPEFLVDDLGGVDKVASAFEKARQLCRQAGFAGLYLLGEYRGTDARHLQLMKDLGLDYTFAYVWPVPNNPTPRQAIEAQLSYITRTQELGIIPQVITVSQGWSGWQDEGSIWKLPPKDFEELLRRAKALAATFPREQLGSRLILLDNWNEWGEGHYIAPHREFGFEYLDAVRRVFSTESFQHIDLLPEDVGLGPYDAPVRQYFERERALIAQARRRVTLPGTDPALVAWWTFDEPPEQEVAFDYSGHRLGGVLHNVARVKGRQGWALDCHGGCVIVPMDRPLTNCSQLTVECWVRTETPNQNNRWIVNCVFGGVETTGFRVGVLEGKPCFQIPVTPWSHHLVGQSPLPVGPWVHLAATFDGSTMRLYMQGREIGELERRAPITFNSRYLVLGNYEKGHSAHFTGAIDEVRIYSRCLSPEEIAAHARPNQP</sequence>
<reference evidence="4 5" key="1">
    <citation type="journal article" name="Front. Microbiol.">
        <title>Sugar Metabolism of the First Thermophilic Planctomycete Thermogutta terrifontis: Comparative Genomic and Transcriptomic Approaches.</title>
        <authorList>
            <person name="Elcheninov A.G."/>
            <person name="Menzel P."/>
            <person name="Gudbergsdottir S.R."/>
            <person name="Slesarev A.I."/>
            <person name="Kadnikov V.V."/>
            <person name="Krogh A."/>
            <person name="Bonch-Osmolovskaya E.A."/>
            <person name="Peng X."/>
            <person name="Kublanov I.V."/>
        </authorList>
    </citation>
    <scope>NUCLEOTIDE SEQUENCE [LARGE SCALE GENOMIC DNA]</scope>
    <source>
        <strain evidence="4 5">R1</strain>
    </source>
</reference>
<protein>
    <submittedName>
        <fullName evidence="4">Glycosyltransferase</fullName>
    </submittedName>
</protein>
<organism evidence="4 5">
    <name type="scientific">Thermogutta terrifontis</name>
    <dbReference type="NCBI Taxonomy" id="1331910"/>
    <lineage>
        <taxon>Bacteria</taxon>
        <taxon>Pseudomonadati</taxon>
        <taxon>Planctomycetota</taxon>
        <taxon>Planctomycetia</taxon>
        <taxon>Pirellulales</taxon>
        <taxon>Thermoguttaceae</taxon>
        <taxon>Thermogutta</taxon>
    </lineage>
</organism>
<dbReference type="OrthoDB" id="9816564at2"/>
<evidence type="ECO:0000256" key="1">
    <source>
        <dbReference type="ARBA" id="ARBA00022729"/>
    </source>
</evidence>
<evidence type="ECO:0000313" key="4">
    <source>
        <dbReference type="EMBL" id="ASV74775.1"/>
    </source>
</evidence>
<dbReference type="Pfam" id="PF14307">
    <property type="entry name" value="Glyco_tran_WbsX"/>
    <property type="match status" value="2"/>
</dbReference>
<dbReference type="PANTHER" id="PTHR41244">
    <property type="entry name" value="RHAMNAN SYNTHESIS F"/>
    <property type="match status" value="1"/>
</dbReference>
<dbReference type="AlphaFoldDB" id="A0A286RFP6"/>
<keyword evidence="4" id="KW-0808">Transferase</keyword>
<dbReference type="Proteomes" id="UP000215086">
    <property type="component" value="Chromosome"/>
</dbReference>
<gene>
    <name evidence="4" type="ORF">THTE_2173</name>
</gene>
<keyword evidence="5" id="KW-1185">Reference proteome</keyword>
<dbReference type="RefSeq" id="WP_095415008.1">
    <property type="nucleotide sequence ID" value="NZ_CP018477.1"/>
</dbReference>
<dbReference type="SUPFAM" id="SSF49899">
    <property type="entry name" value="Concanavalin A-like lectins/glucanases"/>
    <property type="match status" value="1"/>
</dbReference>
<dbReference type="Pfam" id="PF13385">
    <property type="entry name" value="Laminin_G_3"/>
    <property type="match status" value="1"/>
</dbReference>
<dbReference type="PANTHER" id="PTHR41244:SF1">
    <property type="entry name" value="GLYCOSYLTRANSFERASE"/>
    <property type="match status" value="1"/>
</dbReference>
<dbReference type="GO" id="GO:0016740">
    <property type="term" value="F:transferase activity"/>
    <property type="evidence" value="ECO:0007669"/>
    <property type="project" value="UniProtKB-KW"/>
</dbReference>
<keyword evidence="2" id="KW-1015">Disulfide bond</keyword>
<dbReference type="InterPro" id="IPR006558">
    <property type="entry name" value="LamG-like"/>
</dbReference>
<accession>A0A286RFP6</accession>
<dbReference type="InterPro" id="IPR032719">
    <property type="entry name" value="WbsX"/>
</dbReference>
<evidence type="ECO:0000256" key="2">
    <source>
        <dbReference type="ARBA" id="ARBA00023157"/>
    </source>
</evidence>